<keyword evidence="2 6" id="KW-0489">Methyltransferase</keyword>
<dbReference type="GO" id="GO:0008757">
    <property type="term" value="F:S-adenosylmethionine-dependent methyltransferase activity"/>
    <property type="evidence" value="ECO:0007669"/>
    <property type="project" value="InterPro"/>
</dbReference>
<dbReference type="InterPro" id="IPR013216">
    <property type="entry name" value="Methyltransf_11"/>
</dbReference>
<evidence type="ECO:0000313" key="6">
    <source>
        <dbReference type="EMBL" id="MRH43447.1"/>
    </source>
</evidence>
<comment type="caution">
    <text evidence="6">The sequence shown here is derived from an EMBL/GenBank/DDBJ whole genome shotgun (WGS) entry which is preliminary data.</text>
</comment>
<dbReference type="PANTHER" id="PTHR44307:SF2">
    <property type="entry name" value="PHOSPHOETHANOLAMINE METHYLTRANSFERASE ISOFORM X1"/>
    <property type="match status" value="1"/>
</dbReference>
<dbReference type="OrthoDB" id="43862at2"/>
<reference evidence="6" key="1">
    <citation type="submission" date="2019-11" db="EMBL/GenBank/DDBJ databases">
        <authorList>
            <person name="Li J."/>
        </authorList>
    </citation>
    <scope>NUCLEOTIDE SEQUENCE</scope>
    <source>
        <strain evidence="6">B6B</strain>
    </source>
</reference>
<comment type="pathway">
    <text evidence="1">Lipid metabolism.</text>
</comment>
<keyword evidence="3 6" id="KW-0808">Transferase</keyword>
<dbReference type="GO" id="GO:0032259">
    <property type="term" value="P:methylation"/>
    <property type="evidence" value="ECO:0007669"/>
    <property type="project" value="UniProtKB-KW"/>
</dbReference>
<keyword evidence="7" id="KW-1185">Reference proteome</keyword>
<sequence length="237" mass="26517">MEYTYLDCLALFGVGGAHPGGLQLTKDMLSKEVIDETKSVLDVGCGTGQTSAFLAKQYGCDVTSIDSNTIMLDKAKKRFSSLQLPINTVHGSVEYLPFDDGVFDIILSESVTSFTNVSLTVPEYKRVLKHSGLLLAIEMVIDKKISEDESKPIIDFYGISQLLTESEWINLFKQAGFKHISIDTFGQQFDENNVQNAADFSLSENIDEELIQILEKHEQLTDTYKDILGYRIFRCCV</sequence>
<evidence type="ECO:0000256" key="3">
    <source>
        <dbReference type="ARBA" id="ARBA00022679"/>
    </source>
</evidence>
<evidence type="ECO:0000256" key="1">
    <source>
        <dbReference type="ARBA" id="ARBA00005189"/>
    </source>
</evidence>
<dbReference type="AlphaFoldDB" id="A0A6A8DKD5"/>
<feature type="domain" description="Methyltransferase type 11" evidence="5">
    <location>
        <begin position="41"/>
        <end position="135"/>
    </location>
</feature>
<comment type="pathway">
    <text evidence="4">Phospholipid metabolism.</text>
</comment>
<evidence type="ECO:0000256" key="2">
    <source>
        <dbReference type="ARBA" id="ARBA00022603"/>
    </source>
</evidence>
<proteinExistence type="predicted"/>
<protein>
    <submittedName>
        <fullName evidence="6">Methyltransferase domain-containing protein</fullName>
    </submittedName>
</protein>
<dbReference type="Pfam" id="PF08241">
    <property type="entry name" value="Methyltransf_11"/>
    <property type="match status" value="1"/>
</dbReference>
<evidence type="ECO:0000259" key="5">
    <source>
        <dbReference type="Pfam" id="PF08241"/>
    </source>
</evidence>
<dbReference type="PANTHER" id="PTHR44307">
    <property type="entry name" value="PHOSPHOETHANOLAMINE METHYLTRANSFERASE"/>
    <property type="match status" value="1"/>
</dbReference>
<gene>
    <name evidence="6" type="ORF">GH741_12240</name>
</gene>
<dbReference type="Gene3D" id="3.40.50.150">
    <property type="entry name" value="Vaccinia Virus protein VP39"/>
    <property type="match status" value="1"/>
</dbReference>
<evidence type="ECO:0000256" key="4">
    <source>
        <dbReference type="ARBA" id="ARBA00025707"/>
    </source>
</evidence>
<evidence type="ECO:0000313" key="7">
    <source>
        <dbReference type="Proteomes" id="UP000799092"/>
    </source>
</evidence>
<accession>A0A6A8DKD5</accession>
<dbReference type="Proteomes" id="UP000799092">
    <property type="component" value="Unassembled WGS sequence"/>
</dbReference>
<dbReference type="SUPFAM" id="SSF53335">
    <property type="entry name" value="S-adenosyl-L-methionine-dependent methyltransferases"/>
    <property type="match status" value="1"/>
</dbReference>
<dbReference type="EMBL" id="WJNG01000009">
    <property type="protein sequence ID" value="MRH43447.1"/>
    <property type="molecule type" value="Genomic_DNA"/>
</dbReference>
<name>A0A6A8DKD5_9BACI</name>
<organism evidence="6 7">
    <name type="scientific">Aquibacillus halophilus</name>
    <dbReference type="NCBI Taxonomy" id="930132"/>
    <lineage>
        <taxon>Bacteria</taxon>
        <taxon>Bacillati</taxon>
        <taxon>Bacillota</taxon>
        <taxon>Bacilli</taxon>
        <taxon>Bacillales</taxon>
        <taxon>Bacillaceae</taxon>
        <taxon>Aquibacillus</taxon>
    </lineage>
</organism>
<dbReference type="CDD" id="cd02440">
    <property type="entry name" value="AdoMet_MTases"/>
    <property type="match status" value="1"/>
</dbReference>
<dbReference type="InterPro" id="IPR029063">
    <property type="entry name" value="SAM-dependent_MTases_sf"/>
</dbReference>